<organism evidence="1 2">
    <name type="scientific">Celeribacter halophilus</name>
    <dbReference type="NCBI Taxonomy" id="576117"/>
    <lineage>
        <taxon>Bacteria</taxon>
        <taxon>Pseudomonadati</taxon>
        <taxon>Pseudomonadota</taxon>
        <taxon>Alphaproteobacteria</taxon>
        <taxon>Rhodobacterales</taxon>
        <taxon>Roseobacteraceae</taxon>
        <taxon>Celeribacter</taxon>
    </lineage>
</organism>
<accession>A0A1I3UTD8</accession>
<dbReference type="PROSITE" id="PS51257">
    <property type="entry name" value="PROKAR_LIPOPROTEIN"/>
    <property type="match status" value="1"/>
</dbReference>
<dbReference type="RefSeq" id="WP_170125653.1">
    <property type="nucleotide sequence ID" value="NZ_FORY01000012.1"/>
</dbReference>
<dbReference type="GeneID" id="98667208"/>
<name>A0A1I3UTD8_9RHOB</name>
<keyword evidence="2" id="KW-1185">Reference proteome</keyword>
<evidence type="ECO:0000313" key="2">
    <source>
        <dbReference type="Proteomes" id="UP000183299"/>
    </source>
</evidence>
<dbReference type="AlphaFoldDB" id="A0A1I3UTD8"/>
<dbReference type="EMBL" id="FORY01000012">
    <property type="protein sequence ID" value="SFJ86192.1"/>
    <property type="molecule type" value="Genomic_DNA"/>
</dbReference>
<evidence type="ECO:0000313" key="1">
    <source>
        <dbReference type="EMBL" id="SFJ86192.1"/>
    </source>
</evidence>
<dbReference type="STRING" id="576117.SAMN04488138_11294"/>
<dbReference type="Proteomes" id="UP000183299">
    <property type="component" value="Unassembled WGS sequence"/>
</dbReference>
<reference evidence="1 2" key="1">
    <citation type="submission" date="2016-10" db="EMBL/GenBank/DDBJ databases">
        <authorList>
            <person name="de Groot N.N."/>
        </authorList>
    </citation>
    <scope>NUCLEOTIDE SEQUENCE [LARGE SCALE GENOMIC DNA]</scope>
    <source>
        <strain evidence="1 2">CGMCC 1.8891</strain>
    </source>
</reference>
<protein>
    <submittedName>
        <fullName evidence="1">Uncharacterized protein</fullName>
    </submittedName>
</protein>
<proteinExistence type="predicted"/>
<gene>
    <name evidence="1" type="ORF">SAMN04488138_11294</name>
</gene>
<sequence>MKPVIAALFVVLGLSACGVDGEPSKPEISARTTVGVNSGSGGYTDTELNIHIPLN</sequence>